<reference evidence="18" key="2">
    <citation type="journal article" date="2014" name="PLoS Genet.">
        <title>Signature gene expression reveals novel clues to the molecular mechanisms of dimorphic transition in Penicillium marneffei.</title>
        <authorList>
            <person name="Yang E."/>
            <person name="Wang G."/>
            <person name="Cai J."/>
            <person name="Woo P.C."/>
            <person name="Lau S.K."/>
            <person name="Yuen K.-Y."/>
            <person name="Chow W.-N."/>
            <person name="Lin X."/>
        </authorList>
    </citation>
    <scope>NUCLEOTIDE SEQUENCE</scope>
    <source>
        <strain evidence="18">PM1</strain>
    </source>
</reference>
<dbReference type="GO" id="GO:0046577">
    <property type="term" value="F:long-chain-alcohol oxidase activity"/>
    <property type="evidence" value="ECO:0007669"/>
    <property type="project" value="UniProtKB-EC"/>
</dbReference>
<keyword evidence="11" id="KW-0472">Membrane</keyword>
<evidence type="ECO:0000256" key="2">
    <source>
        <dbReference type="ARBA" id="ARBA00003842"/>
    </source>
</evidence>
<reference key="1">
    <citation type="journal article" date="2014" name="PLoS Genet.">
        <title>Signature Gene Expression Reveals Novel Clues to the Molecular Mechanisms of Dimorphic Transition in Penicillium marneffei.</title>
        <authorList>
            <person name="Yang E."/>
            <person name="Wang G."/>
            <person name="Cai J."/>
            <person name="Woo P.C."/>
            <person name="Lau S.K."/>
            <person name="Yuen K.-Y."/>
            <person name="Chow W.-N."/>
            <person name="Lin X."/>
        </authorList>
    </citation>
    <scope>NUCLEOTIDE SEQUENCE [LARGE SCALE GENOMIC DNA]</scope>
    <source>
        <strain>PM1</strain>
    </source>
</reference>
<comment type="similarity">
    <text evidence="4 12">Belongs to the GMC oxidoreductase family.</text>
</comment>
<dbReference type="PANTHER" id="PTHR46056:SF12">
    <property type="entry name" value="LONG-CHAIN-ALCOHOL OXIDASE"/>
    <property type="match status" value="1"/>
</dbReference>
<dbReference type="PIRSF" id="PIRSF028937">
    <property type="entry name" value="Lg_Ch_AO"/>
    <property type="match status" value="1"/>
</dbReference>
<evidence type="ECO:0000256" key="7">
    <source>
        <dbReference type="ARBA" id="ARBA00022692"/>
    </source>
</evidence>
<evidence type="ECO:0000259" key="15">
    <source>
        <dbReference type="Pfam" id="PF00732"/>
    </source>
</evidence>
<feature type="domain" description="Glucose-methanol-choline oxidoreductase C-terminal" evidence="17">
    <location>
        <begin position="586"/>
        <end position="730"/>
    </location>
</feature>
<feature type="active site" description="Proton acceptor" evidence="13">
    <location>
        <position position="679"/>
    </location>
</feature>
<feature type="domain" description="Glucose-methanol-choline oxidoreductase N-terminal" evidence="15">
    <location>
        <begin position="267"/>
        <end position="492"/>
    </location>
</feature>
<evidence type="ECO:0000256" key="5">
    <source>
        <dbReference type="ARBA" id="ARBA00013125"/>
    </source>
</evidence>
<dbReference type="InterPro" id="IPR036188">
    <property type="entry name" value="FAD/NAD-bd_sf"/>
</dbReference>
<evidence type="ECO:0000256" key="1">
    <source>
        <dbReference type="ARBA" id="ARBA00000920"/>
    </source>
</evidence>
<dbReference type="Pfam" id="PF00890">
    <property type="entry name" value="FAD_binding_2"/>
    <property type="match status" value="1"/>
</dbReference>
<dbReference type="PANTHER" id="PTHR46056">
    <property type="entry name" value="LONG-CHAIN-ALCOHOL OXIDASE"/>
    <property type="match status" value="1"/>
</dbReference>
<comment type="subcellular location">
    <subcellularLocation>
        <location evidence="3">Membrane</location>
    </subcellularLocation>
</comment>
<dbReference type="GO" id="GO:0050660">
    <property type="term" value="F:flavin adenine dinucleotide binding"/>
    <property type="evidence" value="ECO:0007669"/>
    <property type="project" value="InterPro"/>
</dbReference>
<dbReference type="InterPro" id="IPR003953">
    <property type="entry name" value="FAD-dep_OxRdtase_2_FAD-bd"/>
</dbReference>
<dbReference type="eggNOG" id="ENOG502QSD8">
    <property type="taxonomic scope" value="Eukaryota"/>
</dbReference>
<accession>A0A093VQ89</accession>
<name>A0A093VQ89_TALMA</name>
<evidence type="ECO:0000259" key="17">
    <source>
        <dbReference type="Pfam" id="PF05199"/>
    </source>
</evidence>
<dbReference type="AlphaFoldDB" id="A0A093VQ89"/>
<evidence type="ECO:0000259" key="16">
    <source>
        <dbReference type="Pfam" id="PF00890"/>
    </source>
</evidence>
<comment type="catalytic activity">
    <reaction evidence="1 12">
        <text>a long-chain primary fatty alcohol + O2 = a long-chain fatty aldehyde + H2O2</text>
        <dbReference type="Rhea" id="RHEA:22756"/>
        <dbReference type="ChEBI" id="CHEBI:15379"/>
        <dbReference type="ChEBI" id="CHEBI:16240"/>
        <dbReference type="ChEBI" id="CHEBI:17176"/>
        <dbReference type="ChEBI" id="CHEBI:77396"/>
        <dbReference type="EC" id="1.1.3.20"/>
    </reaction>
</comment>
<feature type="region of interest" description="Disordered" evidence="14">
    <location>
        <begin position="673"/>
        <end position="695"/>
    </location>
</feature>
<keyword evidence="10 12" id="KW-0560">Oxidoreductase</keyword>
<dbReference type="SUPFAM" id="SSF51905">
    <property type="entry name" value="FAD/NAD(P)-binding domain"/>
    <property type="match status" value="1"/>
</dbReference>
<dbReference type="EMBL" id="JPOX01000011">
    <property type="protein sequence ID" value="KFX48806.1"/>
    <property type="molecule type" value="Genomic_DNA"/>
</dbReference>
<keyword evidence="9" id="KW-1133">Transmembrane helix</keyword>
<evidence type="ECO:0000313" key="18">
    <source>
        <dbReference type="EMBL" id="KFX48806.1"/>
    </source>
</evidence>
<dbReference type="HOGENOM" id="CLU_008878_3_1_1"/>
<evidence type="ECO:0000256" key="8">
    <source>
        <dbReference type="ARBA" id="ARBA00022827"/>
    </source>
</evidence>
<dbReference type="Pfam" id="PF05199">
    <property type="entry name" value="GMC_oxred_C"/>
    <property type="match status" value="1"/>
</dbReference>
<dbReference type="InterPro" id="IPR012400">
    <property type="entry name" value="Long_Oxdase"/>
</dbReference>
<gene>
    <name evidence="18" type="ORF">GQ26_0111840</name>
</gene>
<dbReference type="EC" id="1.1.3.20" evidence="5 12"/>
<evidence type="ECO:0000256" key="10">
    <source>
        <dbReference type="ARBA" id="ARBA00023002"/>
    </source>
</evidence>
<dbReference type="GO" id="GO:0016020">
    <property type="term" value="C:membrane"/>
    <property type="evidence" value="ECO:0007669"/>
    <property type="project" value="UniProtKB-SubCell"/>
</dbReference>
<evidence type="ECO:0000256" key="14">
    <source>
        <dbReference type="SAM" id="MobiDB-lite"/>
    </source>
</evidence>
<evidence type="ECO:0000256" key="6">
    <source>
        <dbReference type="ARBA" id="ARBA00022630"/>
    </source>
</evidence>
<organism evidence="18">
    <name type="scientific">Talaromyces marneffei PM1</name>
    <dbReference type="NCBI Taxonomy" id="1077442"/>
    <lineage>
        <taxon>Eukaryota</taxon>
        <taxon>Fungi</taxon>
        <taxon>Dikarya</taxon>
        <taxon>Ascomycota</taxon>
        <taxon>Pezizomycotina</taxon>
        <taxon>Eurotiomycetes</taxon>
        <taxon>Eurotiomycetidae</taxon>
        <taxon>Eurotiales</taxon>
        <taxon>Trichocomaceae</taxon>
        <taxon>Talaromyces</taxon>
        <taxon>Talaromyces sect. Talaromyces</taxon>
    </lineage>
</organism>
<feature type="domain" description="FAD-dependent oxidoreductase 2 FAD-binding" evidence="16">
    <location>
        <begin position="220"/>
        <end position="252"/>
    </location>
</feature>
<protein>
    <recommendedName>
        <fullName evidence="5 12">Long-chain-alcohol oxidase</fullName>
        <ecNumber evidence="5 12">1.1.3.20</ecNumber>
    </recommendedName>
</protein>
<comment type="caution">
    <text evidence="18">The sequence shown here is derived from an EMBL/GenBank/DDBJ whole genome shotgun (WGS) entry which is preliminary data.</text>
</comment>
<keyword evidence="7" id="KW-0812">Transmembrane</keyword>
<evidence type="ECO:0000256" key="12">
    <source>
        <dbReference type="PIRNR" id="PIRNR028937"/>
    </source>
</evidence>
<dbReference type="InterPro" id="IPR000172">
    <property type="entry name" value="GMC_OxRdtase_N"/>
</dbReference>
<evidence type="ECO:0000256" key="13">
    <source>
        <dbReference type="PIRSR" id="PIRSR028937-1"/>
    </source>
</evidence>
<keyword evidence="6" id="KW-0285">Flavoprotein</keyword>
<evidence type="ECO:0000256" key="4">
    <source>
        <dbReference type="ARBA" id="ARBA00010790"/>
    </source>
</evidence>
<proteinExistence type="inferred from homology"/>
<sequence length="755" mass="82443">MATAGYTPLDAPLFPTHEDPVFTDLQWDSLLSLCDVVIPALTTEKRPEKPYQKEITSEEYDSAFKSITETLKTSDAAQKARQFLEENVSSNPLFKEAVRRLFSLYVPQDSKKGLSLILTALNTRAGSLLLTGSSTPIQNQSFDAREKVLNNWLSSRLPQLRQVGRSVMLLAKRQWLINSPTSNEIIGFPRVPVYGKPADTFDFQFLQFPPGDGVETIETDVVIVGSGCGGAVAAKNLAAAGHRVVVVEKAYHYPSSYFPMTQGSAFAHMFEQGCNLITNDGCMGVLAGATWGGGGTVNWGASLQTQNYVRQEWADTGLPFFTSPEFQNSLDRVCHRMGVHTEYEQSFQNKVTLEGSRKLGYNAQIIPTNSGNAPHYCGHCTLGCHTVGKQGPVASWLVDAAKAGALFIEGFTADKVLFDNVEGKKVAAGVEGEWTSRDTHLGTSSKDVTRRKVQIKAKKVIVSCGTLNSPLLLMRSGIKNSHLGRNLHLHPVMLGAAVFEEQTQPWEGDCLTTLVTDFENLDGHGHGVKIENVAMVPGMFLAAFPWFSGLQYKKFAANLGRMAGFIALTRDKDTGRVYPDPISGGPRVDYTTSAFDRKHILEGLIAAAKIAYVSGAKEFHTSYRDMRPFIRSKKIETAEADDINTTDGGINDPEFQAWIREFRKKAPLVAESGTAASAHQMGTCRMSDSPRKGVVDPDGQVWDTEGLYVADASVFPSASGVNPMVTNMAITDWTSRKLANAMNRTKLSQTGGARL</sequence>
<dbReference type="InterPro" id="IPR007867">
    <property type="entry name" value="GMC_OxRtase_C"/>
</dbReference>
<evidence type="ECO:0000256" key="11">
    <source>
        <dbReference type="ARBA" id="ARBA00023136"/>
    </source>
</evidence>
<evidence type="ECO:0000256" key="9">
    <source>
        <dbReference type="ARBA" id="ARBA00022989"/>
    </source>
</evidence>
<dbReference type="Gene3D" id="3.50.50.60">
    <property type="entry name" value="FAD/NAD(P)-binding domain"/>
    <property type="match status" value="2"/>
</dbReference>
<evidence type="ECO:0000256" key="3">
    <source>
        <dbReference type="ARBA" id="ARBA00004370"/>
    </source>
</evidence>
<keyword evidence="8" id="KW-0274">FAD</keyword>
<comment type="function">
    <text evidence="2">Long-chain fatty alcohol oxidase involved in the omega-oxidation pathway of lipid degradation.</text>
</comment>
<dbReference type="Pfam" id="PF00732">
    <property type="entry name" value="GMC_oxred_N"/>
    <property type="match status" value="1"/>
</dbReference>